<organism evidence="1 2">
    <name type="scientific">Spartinivicinus marinus</name>
    <dbReference type="NCBI Taxonomy" id="2994442"/>
    <lineage>
        <taxon>Bacteria</taxon>
        <taxon>Pseudomonadati</taxon>
        <taxon>Pseudomonadota</taxon>
        <taxon>Gammaproteobacteria</taxon>
        <taxon>Oceanospirillales</taxon>
        <taxon>Zooshikellaceae</taxon>
        <taxon>Spartinivicinus</taxon>
    </lineage>
</organism>
<evidence type="ECO:0000313" key="1">
    <source>
        <dbReference type="EMBL" id="NYZ70332.1"/>
    </source>
</evidence>
<dbReference type="AlphaFoldDB" id="A0A853IER4"/>
<accession>A0A853IER4</accession>
<proteinExistence type="predicted"/>
<sequence length="138" mass="15594">MRTIGGVYLFNPNRDLEPTFNSEEDAELYFMQQVLTGDVADGYPGCPGVGEGLAKELLKGGLKFEPYEHTFKSGLRKGTTEIRWQKVPSISLWETVVSCYEKAGLSEEAALIQARCARILRACDYNFKNKEVKLWNYS</sequence>
<evidence type="ECO:0000313" key="2">
    <source>
        <dbReference type="Proteomes" id="UP000569732"/>
    </source>
</evidence>
<name>A0A853IER4_9GAMM</name>
<dbReference type="Proteomes" id="UP000569732">
    <property type="component" value="Unassembled WGS sequence"/>
</dbReference>
<dbReference type="SUPFAM" id="SSF47807">
    <property type="entry name" value="5' to 3' exonuclease, C-terminal subdomain"/>
    <property type="match status" value="1"/>
</dbReference>
<protein>
    <submittedName>
        <fullName evidence="1">Uncharacterized protein</fullName>
    </submittedName>
</protein>
<comment type="caution">
    <text evidence="1">The sequence shown here is derived from an EMBL/GenBank/DDBJ whole genome shotgun (WGS) entry which is preliminary data.</text>
</comment>
<keyword evidence="2" id="KW-1185">Reference proteome</keyword>
<dbReference type="Gene3D" id="1.10.150.20">
    <property type="entry name" value="5' to 3' exonuclease, C-terminal subdomain"/>
    <property type="match status" value="1"/>
</dbReference>
<dbReference type="InterPro" id="IPR036279">
    <property type="entry name" value="5-3_exonuclease_C_sf"/>
</dbReference>
<dbReference type="EMBL" id="JACCKB010000420">
    <property type="protein sequence ID" value="NYZ70332.1"/>
    <property type="molecule type" value="Genomic_DNA"/>
</dbReference>
<gene>
    <name evidence="1" type="ORF">H0A36_30435</name>
</gene>
<reference evidence="1 2" key="1">
    <citation type="submission" date="2020-07" db="EMBL/GenBank/DDBJ databases">
        <title>Endozoicomonas sp. nov., isolated from sediment.</title>
        <authorList>
            <person name="Gu T."/>
        </authorList>
    </citation>
    <scope>NUCLEOTIDE SEQUENCE [LARGE SCALE GENOMIC DNA]</scope>
    <source>
        <strain evidence="1 2">SM1973</strain>
    </source>
</reference>